<dbReference type="Gene3D" id="3.40.30.10">
    <property type="entry name" value="Glutaredoxin"/>
    <property type="match status" value="1"/>
</dbReference>
<dbReference type="Pfam" id="PF13462">
    <property type="entry name" value="Thioredoxin_4"/>
    <property type="match status" value="1"/>
</dbReference>
<evidence type="ECO:0000313" key="4">
    <source>
        <dbReference type="Proteomes" id="UP001500839"/>
    </source>
</evidence>
<reference evidence="4" key="1">
    <citation type="journal article" date="2019" name="Int. J. Syst. Evol. Microbiol.">
        <title>The Global Catalogue of Microorganisms (GCM) 10K type strain sequencing project: providing services to taxonomists for standard genome sequencing and annotation.</title>
        <authorList>
            <consortium name="The Broad Institute Genomics Platform"/>
            <consortium name="The Broad Institute Genome Sequencing Center for Infectious Disease"/>
            <person name="Wu L."/>
            <person name="Ma J."/>
        </authorList>
    </citation>
    <scope>NUCLEOTIDE SEQUENCE [LARGE SCALE GENOMIC DNA]</scope>
    <source>
        <strain evidence="4">JCM 18542</strain>
    </source>
</reference>
<keyword evidence="4" id="KW-1185">Reference proteome</keyword>
<evidence type="ECO:0000256" key="1">
    <source>
        <dbReference type="SAM" id="MobiDB-lite"/>
    </source>
</evidence>
<organism evidence="3 4">
    <name type="scientific">Tomitella cavernea</name>
    <dbReference type="NCBI Taxonomy" id="1387982"/>
    <lineage>
        <taxon>Bacteria</taxon>
        <taxon>Bacillati</taxon>
        <taxon>Actinomycetota</taxon>
        <taxon>Actinomycetes</taxon>
        <taxon>Mycobacteriales</taxon>
        <taxon>Tomitella</taxon>
    </lineage>
</organism>
<evidence type="ECO:0000313" key="3">
    <source>
        <dbReference type="EMBL" id="GAA4819205.1"/>
    </source>
</evidence>
<feature type="domain" description="Thioredoxin-like fold" evidence="2">
    <location>
        <begin position="100"/>
        <end position="232"/>
    </location>
</feature>
<evidence type="ECO:0000259" key="2">
    <source>
        <dbReference type="Pfam" id="PF13462"/>
    </source>
</evidence>
<dbReference type="EMBL" id="BAABKQ010000001">
    <property type="protein sequence ID" value="GAA4819205.1"/>
    <property type="molecule type" value="Genomic_DNA"/>
</dbReference>
<feature type="region of interest" description="Disordered" evidence="1">
    <location>
        <begin position="49"/>
        <end position="78"/>
    </location>
</feature>
<proteinExistence type="predicted"/>
<feature type="compositionally biased region" description="Low complexity" evidence="1">
    <location>
        <begin position="54"/>
        <end position="78"/>
    </location>
</feature>
<dbReference type="SUPFAM" id="SSF52833">
    <property type="entry name" value="Thioredoxin-like"/>
    <property type="match status" value="1"/>
</dbReference>
<protein>
    <recommendedName>
        <fullName evidence="2">Thioredoxin-like fold domain-containing protein</fullName>
    </recommendedName>
</protein>
<sequence>MRGQTMDAGGTIDAGRRYRSPRSGRRRAVAVVAGAALVAGVLAGCGSGADDSDPGAPAPDSSVPDTTASASPAAGGASPDLKRMGIASVVGVPVAVDADGAIRLGIANAPVILDVYEDYYCEACGQFTDLYGDSVYSAITGRRLAVRYHSITILDGKSPSGDYSTRAAAAARCVALSGDAVAYSKFRDVLFTKGVQPREGGKSDISDAQLAHMAQRLGADEPAVSCIADGAQVDAEKAAASAARSSLAALSGGSTITPSVYQGAGEVKISRSEWLADVLNAHATPAPSTVAPTTGGR</sequence>
<comment type="caution">
    <text evidence="3">The sequence shown here is derived from an EMBL/GenBank/DDBJ whole genome shotgun (WGS) entry which is preliminary data.</text>
</comment>
<dbReference type="Proteomes" id="UP001500839">
    <property type="component" value="Unassembled WGS sequence"/>
</dbReference>
<dbReference type="RefSeq" id="WP_200172773.1">
    <property type="nucleotide sequence ID" value="NZ_BAABKQ010000001.1"/>
</dbReference>
<accession>A0ABP9CW46</accession>
<feature type="region of interest" description="Disordered" evidence="1">
    <location>
        <begin position="1"/>
        <end position="23"/>
    </location>
</feature>
<name>A0ABP9CW46_9ACTN</name>
<dbReference type="InterPro" id="IPR012336">
    <property type="entry name" value="Thioredoxin-like_fold"/>
</dbReference>
<dbReference type="InterPro" id="IPR036249">
    <property type="entry name" value="Thioredoxin-like_sf"/>
</dbReference>
<gene>
    <name evidence="3" type="ORF">GCM10023353_28490</name>
</gene>